<gene>
    <name evidence="2" type="ORF">NT6N_08760</name>
</gene>
<evidence type="ECO:0000313" key="2">
    <source>
        <dbReference type="EMBL" id="BDS05836.1"/>
    </source>
</evidence>
<reference evidence="2" key="1">
    <citation type="submission" date="2024-07" db="EMBL/GenBank/DDBJ databases">
        <title>Complete genome sequence of Verrucomicrobiaceae bacterium NT6N.</title>
        <authorList>
            <person name="Huang C."/>
            <person name="Takami H."/>
            <person name="Hamasaki K."/>
        </authorList>
    </citation>
    <scope>NUCLEOTIDE SEQUENCE</scope>
    <source>
        <strain evidence="2">NT6N</strain>
    </source>
</reference>
<feature type="signal peptide" evidence="1">
    <location>
        <begin position="1"/>
        <end position="17"/>
    </location>
</feature>
<feature type="chain" id="PRO_5043456740" description="DUF4252 domain-containing protein" evidence="1">
    <location>
        <begin position="18"/>
        <end position="167"/>
    </location>
</feature>
<protein>
    <recommendedName>
        <fullName evidence="3">DUF4252 domain-containing protein</fullName>
    </recommendedName>
</protein>
<evidence type="ECO:0000256" key="1">
    <source>
        <dbReference type="SAM" id="SignalP"/>
    </source>
</evidence>
<organism evidence="2">
    <name type="scientific">Oceaniferula spumae</name>
    <dbReference type="NCBI Taxonomy" id="2979115"/>
    <lineage>
        <taxon>Bacteria</taxon>
        <taxon>Pseudomonadati</taxon>
        <taxon>Verrucomicrobiota</taxon>
        <taxon>Verrucomicrobiia</taxon>
        <taxon>Verrucomicrobiales</taxon>
        <taxon>Verrucomicrobiaceae</taxon>
        <taxon>Oceaniferula</taxon>
    </lineage>
</organism>
<proteinExistence type="predicted"/>
<evidence type="ECO:0008006" key="3">
    <source>
        <dbReference type="Google" id="ProtNLM"/>
    </source>
</evidence>
<keyword evidence="1" id="KW-0732">Signal</keyword>
<name>A0AAT9FIQ0_9BACT</name>
<sequence length="167" mass="18545">MKKLLLLLFLIPASLLASGKKTPPAAVSFHMEGSAAEAPKFARKVNTLAGERYFRKVPEISSKDIVAFSPFPASDDRTYGIVFKLNPQASRRLQAATTMNTDKLLLALVNGQALGVVRIDKPVTDGLLVIWSGVQLKEIKLYDQIAPRIGEDQKAWKKRLKEEKKKK</sequence>
<dbReference type="EMBL" id="AP026866">
    <property type="protein sequence ID" value="BDS05836.1"/>
    <property type="molecule type" value="Genomic_DNA"/>
</dbReference>
<dbReference type="KEGG" id="osu:NT6N_08760"/>
<accession>A0AAT9FIQ0</accession>
<dbReference type="AlphaFoldDB" id="A0AAT9FIQ0"/>